<dbReference type="AlphaFoldDB" id="A0AAN8U3A1"/>
<feature type="coiled-coil region" evidence="1">
    <location>
        <begin position="6"/>
        <end position="33"/>
    </location>
</feature>
<gene>
    <name evidence="2" type="ORF">RDI58_008834</name>
</gene>
<name>A0AAN8U3A1_SOLBU</name>
<evidence type="ECO:0000313" key="3">
    <source>
        <dbReference type="Proteomes" id="UP001371456"/>
    </source>
</evidence>
<comment type="caution">
    <text evidence="2">The sequence shown here is derived from an EMBL/GenBank/DDBJ whole genome shotgun (WGS) entry which is preliminary data.</text>
</comment>
<keyword evidence="1" id="KW-0175">Coiled coil</keyword>
<accession>A0AAN8U3A1</accession>
<organism evidence="2 3">
    <name type="scientific">Solanum bulbocastanum</name>
    <name type="common">Wild potato</name>
    <dbReference type="NCBI Taxonomy" id="147425"/>
    <lineage>
        <taxon>Eukaryota</taxon>
        <taxon>Viridiplantae</taxon>
        <taxon>Streptophyta</taxon>
        <taxon>Embryophyta</taxon>
        <taxon>Tracheophyta</taxon>
        <taxon>Spermatophyta</taxon>
        <taxon>Magnoliopsida</taxon>
        <taxon>eudicotyledons</taxon>
        <taxon>Gunneridae</taxon>
        <taxon>Pentapetalae</taxon>
        <taxon>asterids</taxon>
        <taxon>lamiids</taxon>
        <taxon>Solanales</taxon>
        <taxon>Solanaceae</taxon>
        <taxon>Solanoideae</taxon>
        <taxon>Solaneae</taxon>
        <taxon>Solanum</taxon>
    </lineage>
</organism>
<evidence type="ECO:0000313" key="2">
    <source>
        <dbReference type="EMBL" id="KAK6795381.1"/>
    </source>
</evidence>
<dbReference type="Proteomes" id="UP001371456">
    <property type="component" value="Unassembled WGS sequence"/>
</dbReference>
<proteinExistence type="predicted"/>
<dbReference type="EMBL" id="JBANQN010000003">
    <property type="protein sequence ID" value="KAK6795381.1"/>
    <property type="molecule type" value="Genomic_DNA"/>
</dbReference>
<protein>
    <submittedName>
        <fullName evidence="2">Uncharacterized protein</fullName>
    </submittedName>
</protein>
<keyword evidence="3" id="KW-1185">Reference proteome</keyword>
<sequence length="34" mass="4516">MQIKRNEELEKKNEEWRKRMEELEERRLREREIT</sequence>
<reference evidence="2 3" key="1">
    <citation type="submission" date="2024-02" db="EMBL/GenBank/DDBJ databases">
        <title>de novo genome assembly of Solanum bulbocastanum strain 11H21.</title>
        <authorList>
            <person name="Hosaka A.J."/>
        </authorList>
    </citation>
    <scope>NUCLEOTIDE SEQUENCE [LARGE SCALE GENOMIC DNA]</scope>
    <source>
        <tissue evidence="2">Young leaves</tissue>
    </source>
</reference>
<evidence type="ECO:0000256" key="1">
    <source>
        <dbReference type="SAM" id="Coils"/>
    </source>
</evidence>